<name>A0AAD3RJP4_LATJO</name>
<feature type="region of interest" description="Disordered" evidence="1">
    <location>
        <begin position="325"/>
        <end position="350"/>
    </location>
</feature>
<protein>
    <submittedName>
        <fullName evidence="2">Polyhomeotic-like protein 1 isoform X1</fullName>
    </submittedName>
</protein>
<evidence type="ECO:0000313" key="2">
    <source>
        <dbReference type="EMBL" id="GLD71658.1"/>
    </source>
</evidence>
<feature type="compositionally biased region" description="Pro residues" evidence="1">
    <location>
        <begin position="220"/>
        <end position="230"/>
    </location>
</feature>
<evidence type="ECO:0000256" key="1">
    <source>
        <dbReference type="SAM" id="MobiDB-lite"/>
    </source>
</evidence>
<proteinExistence type="predicted"/>
<gene>
    <name evidence="2" type="ORF">AKAME5_002298000</name>
</gene>
<organism evidence="2 3">
    <name type="scientific">Lates japonicus</name>
    <name type="common">Japanese lates</name>
    <dbReference type="NCBI Taxonomy" id="270547"/>
    <lineage>
        <taxon>Eukaryota</taxon>
        <taxon>Metazoa</taxon>
        <taxon>Chordata</taxon>
        <taxon>Craniata</taxon>
        <taxon>Vertebrata</taxon>
        <taxon>Euteleostomi</taxon>
        <taxon>Actinopterygii</taxon>
        <taxon>Neopterygii</taxon>
        <taxon>Teleostei</taxon>
        <taxon>Neoteleostei</taxon>
        <taxon>Acanthomorphata</taxon>
        <taxon>Carangaria</taxon>
        <taxon>Carangaria incertae sedis</taxon>
        <taxon>Centropomidae</taxon>
        <taxon>Lates</taxon>
    </lineage>
</organism>
<feature type="region of interest" description="Disordered" evidence="1">
    <location>
        <begin position="432"/>
        <end position="456"/>
    </location>
</feature>
<keyword evidence="3" id="KW-1185">Reference proteome</keyword>
<reference evidence="2" key="1">
    <citation type="submission" date="2022-08" db="EMBL/GenBank/DDBJ databases">
        <title>Genome sequencing of akame (Lates japonicus).</title>
        <authorList>
            <person name="Hashiguchi Y."/>
            <person name="Takahashi H."/>
        </authorList>
    </citation>
    <scope>NUCLEOTIDE SEQUENCE</scope>
    <source>
        <strain evidence="2">Kochi</strain>
    </source>
</reference>
<feature type="region of interest" description="Disordered" evidence="1">
    <location>
        <begin position="144"/>
        <end position="261"/>
    </location>
</feature>
<dbReference type="AlphaFoldDB" id="A0AAD3RJP4"/>
<sequence length="478" mass="49273">MEKEIESFWVDGDSALQALQRQPNAAQYFQQLMLQQQINNAQLQNLAAVQQATLAASRQSSPSSSSSSQTTSTTAASVTSGAGSTTSSRPMGASATSTISQSVLLSGTAGGQGQMYLRVNRSLRAPISSQLIFMPGSTATAAVATVTQQPQAQQQQQEVTPTSSSSSQSDNDQVQNLAMRGVSSPKGVGVKTEAPERSDSAAYSLVQPSHQPNSQSPTKPSQPQPQPPHIKIPTYPQPTNLKAHPSSSSGASSSSSSSTSSIPLSQLLLHGTRTLTTGTTAPTAAHTLVLTSNAASQPHGYPVGTATIKPAVNAQTLVVQPLQKTSLSTEKSGHASSSAQPAQPPQPPHIPVQIVGARQSTLGNPQALALARGSCSQDGAAVLTSSSSLLTMVASIASREGGVVGRGVQSASVATGGSPLLKSRRIRRPIKSLDNQNGTLASSAASSQSPTASSSSSLSRFHLSSLWQLEEQRECLLV</sequence>
<dbReference type="Proteomes" id="UP001279410">
    <property type="component" value="Unassembled WGS sequence"/>
</dbReference>
<comment type="caution">
    <text evidence="2">The sequence shown here is derived from an EMBL/GenBank/DDBJ whole genome shotgun (WGS) entry which is preliminary data.</text>
</comment>
<feature type="region of interest" description="Disordered" evidence="1">
    <location>
        <begin position="59"/>
        <end position="95"/>
    </location>
</feature>
<feature type="compositionally biased region" description="Low complexity" evidence="1">
    <location>
        <begin position="59"/>
        <end position="90"/>
    </location>
</feature>
<feature type="compositionally biased region" description="Low complexity" evidence="1">
    <location>
        <begin position="440"/>
        <end position="456"/>
    </location>
</feature>
<feature type="compositionally biased region" description="Low complexity" evidence="1">
    <location>
        <begin position="246"/>
        <end position="261"/>
    </location>
</feature>
<evidence type="ECO:0000313" key="3">
    <source>
        <dbReference type="Proteomes" id="UP001279410"/>
    </source>
</evidence>
<accession>A0AAD3RJP4</accession>
<feature type="compositionally biased region" description="Low complexity" evidence="1">
    <location>
        <begin position="144"/>
        <end position="169"/>
    </location>
</feature>
<dbReference type="EMBL" id="BRZM01000690">
    <property type="protein sequence ID" value="GLD71658.1"/>
    <property type="molecule type" value="Genomic_DNA"/>
</dbReference>